<feature type="compositionally biased region" description="Basic residues" evidence="4">
    <location>
        <begin position="954"/>
        <end position="968"/>
    </location>
</feature>
<feature type="region of interest" description="Disordered" evidence="4">
    <location>
        <begin position="161"/>
        <end position="241"/>
    </location>
</feature>
<accession>A0A8M1KDI3</accession>
<feature type="compositionally biased region" description="Low complexity" evidence="4">
    <location>
        <begin position="1382"/>
        <end position="1403"/>
    </location>
</feature>
<feature type="compositionally biased region" description="Polar residues" evidence="4">
    <location>
        <begin position="1256"/>
        <end position="1267"/>
    </location>
</feature>
<feature type="compositionally biased region" description="Basic and acidic residues" evidence="4">
    <location>
        <begin position="748"/>
        <end position="760"/>
    </location>
</feature>
<feature type="region of interest" description="Disordered" evidence="4">
    <location>
        <begin position="1102"/>
        <end position="1153"/>
    </location>
</feature>
<feature type="compositionally biased region" description="Basic residues" evidence="4">
    <location>
        <begin position="1314"/>
        <end position="1326"/>
    </location>
</feature>
<proteinExistence type="predicted"/>
<sequence>MSSRKSKKRIGSTRQRNLGHKAEERDANEELTETITETPDEASNAGKTGVLQELSTVHHVQPLYSGEVPKCQLDVVSENIEGDQHDPGKTSTEKLETGAPAELCEAETSTSGKIRRMGSTRRTKQAFKAEERKEEEEKDNNSMQIIQEEFNITRTEDQYLKEEPHAPESDQAHTHLLELGVSEVKGLTERPRDESPGEERRLLSELDVKTEAQYTHSPPQSFDQCPTPAVNPPFCVTSPQEEGESLLKQSCFNLSEAKEISSTDTTQDTPEGLDGHYQQREDQSPEDVRESDEQRRTEEVVLEVSLNIGDISVKEHIKHHVLHRKESQEGMPIMKVDNKPLREMEVESAGIQNFSLQMQAMPQGSTAPTTAENISEIKDNLQIFQPANTNTDGTVTEGYDKYGNQNSLQTEQTISIKVSQEKDTNSELNVQRPKKRMGSTRRIVKGNKMIEDIGNSQEETHEMREDTLLNPELTEEDTKFRLKTVVNDKLDMVFTVNERGAQLEEAGCEFEEQENKHGNLILDENTEGTLIAMDAEAFHSTENITGDSGTMTSTSSRQLVMEGNLDHHHNEIGRKGVTEIAELNAPRLRERLGSTHEPLQGEKEVKREYGCDLTGKEIDSKDIDFQMIPGTDILAIVKSGKLQVEDIGTESFTDKPTVGSVCESFSPFENDFLASPPMVDHREEMVDNSLNLQGESFDCTKTCMSDKDAVEKAEYFTNQSEVRIPSDTFSSFEVAEHFKGAFVREDVDQLQKHDEGKAENSPESPEDQERKNSTNMAVSEQPEIENQLSCPSEDPCENCAGTSAEVIGAIENTNILLPQSEVEILSESFDPLEQNRWSSSTPDHIPEIAVASLNVRTESSSPETYSPDIQHCDEVEKGTQAHILSSTMEPEVSNTSTNISDALHNEQTKQSVSQSLTMESTDTSEKTSQYDDCESTFKLPYHTEEANVKPGASKQKRKMGSTRRTKREQKREETSEVMSTDGDYANEDINVKMNTDADIKVDAEEGILEAGIIDALKENEPSTTQTDVGLLKMALSCVEQDRYVDCSPSAEVMSSSVPQCNPLEDGQKQDNQHQCLDITAQQLDGNDAANLEADNEISILGKETSEGLTTSEAEPFNEALMSKDVDQLKKHEEEKAEKSLESLGDQNKEDSISLRVSEQAEAVNRLSSPTEVHSPDCAAITVEDVRASEKTESSFCQSGVGTHGEALDPLEQEHPPSSPTPDHIPEITVASLDVHTESSSLETYNPEIEHCDEVEQGTQAHILSSTMDPEVPNNGAEASELVQDGWTQQSDHCESSLRLQHHEKEGSLKQSASRQKRKMGSTRRQKRETNEVNLDEETKSSHETGEMTETEIEVQQEENIQSEQISSREKIHSAGVNTIPMSIGQIEISESSGSTAAEETSYSQLSHEDSQKEPKSMLQKRKMGSSRRGQGLGNRGKGEAEQVDEHMDDTSRQESGGALLQNEGTSKESCSGLLKNTQDLPVEGEQLLASVQSSESHLQPLAQAERPDELIDERVPPASAQSKPSVLSVSSSPSSEFQEHGPNKDPQTSTKKRKMGSTRKNMRRQGEEDKSDLKAVHGSTQRWNDDTVWDSTISDVEDLPTGPTETATIQKMTETQGQEDTLPHDESAGHGSAGQKKSPQRTRRKMGSRHGGQGYRGIGGLEESEDQPVCKRQEKDGSILQGTQENVHSEGVDEQGLSKLTFTGDEESQKVKQPNPSGARSKLDLERKYGPGDTLTSLEEAVMFNIVMVGESSVGKTSFIHQFQNGQFFDDHSATIGVDTCIQTLAVDGELVKLQIWDTAGQERFHSLTRQVLHKADGLIVMYDISSSQTFCAVRKWISCIEEGARSEVLIMLLGNKNDSEERQVLHPEGERLAQEHNFHFMECSAATGHNVPQAMEALARLLKQTVKESDEEHVTLHKKPQQKKSGCC</sequence>
<feature type="compositionally biased region" description="Basic and acidic residues" evidence="4">
    <location>
        <begin position="1668"/>
        <end position="1677"/>
    </location>
</feature>
<dbReference type="SMART" id="SM00176">
    <property type="entry name" value="RAN"/>
    <property type="match status" value="1"/>
</dbReference>
<protein>
    <submittedName>
        <fullName evidence="6">Uncharacterized protein LOC105889174 isoform X1</fullName>
    </submittedName>
</protein>
<dbReference type="InterPro" id="IPR001806">
    <property type="entry name" value="Small_GTPase"/>
</dbReference>
<dbReference type="OrthoDB" id="10652329at2759"/>
<feature type="region of interest" description="Disordered" evidence="4">
    <location>
        <begin position="80"/>
        <end position="145"/>
    </location>
</feature>
<dbReference type="PROSITE" id="PS51421">
    <property type="entry name" value="RAS"/>
    <property type="match status" value="1"/>
</dbReference>
<dbReference type="CDD" id="cd00154">
    <property type="entry name" value="Rab"/>
    <property type="match status" value="1"/>
</dbReference>
<dbReference type="GO" id="GO:0005525">
    <property type="term" value="F:GTP binding"/>
    <property type="evidence" value="ECO:0007669"/>
    <property type="project" value="UniProtKB-KW"/>
</dbReference>
<evidence type="ECO:0000256" key="2">
    <source>
        <dbReference type="ARBA" id="ARBA00023134"/>
    </source>
</evidence>
<feature type="compositionally biased region" description="Basic and acidic residues" evidence="4">
    <location>
        <begin position="1336"/>
        <end position="1345"/>
    </location>
</feature>
<feature type="compositionally biased region" description="Polar residues" evidence="4">
    <location>
        <begin position="1462"/>
        <end position="1479"/>
    </location>
</feature>
<feature type="region of interest" description="Disordered" evidence="4">
    <location>
        <begin position="258"/>
        <end position="297"/>
    </location>
</feature>
<reference evidence="6" key="1">
    <citation type="submission" date="2025-08" db="UniProtKB">
        <authorList>
            <consortium name="RefSeq"/>
        </authorList>
    </citation>
    <scope>IDENTIFICATION</scope>
</reference>
<dbReference type="SMART" id="SM00173">
    <property type="entry name" value="RAS"/>
    <property type="match status" value="1"/>
</dbReference>
<feature type="compositionally biased region" description="Basic and acidic residues" evidence="4">
    <location>
        <begin position="1406"/>
        <end position="1415"/>
    </location>
</feature>
<evidence type="ECO:0000256" key="4">
    <source>
        <dbReference type="SAM" id="MobiDB-lite"/>
    </source>
</evidence>
<feature type="compositionally biased region" description="Basic and acidic residues" evidence="4">
    <location>
        <begin position="273"/>
        <end position="297"/>
    </location>
</feature>
<feature type="compositionally biased region" description="Basic residues" evidence="4">
    <location>
        <begin position="1"/>
        <end position="11"/>
    </location>
</feature>
<dbReference type="PANTHER" id="PTHR47977">
    <property type="entry name" value="RAS-RELATED PROTEIN RAB"/>
    <property type="match status" value="1"/>
</dbReference>
<feature type="compositionally biased region" description="Basic and acidic residues" evidence="4">
    <location>
        <begin position="1436"/>
        <end position="1452"/>
    </location>
</feature>
<gene>
    <name evidence="6" type="primary">LOC105889174</name>
</gene>
<feature type="compositionally biased region" description="Basic and acidic residues" evidence="4">
    <location>
        <begin position="186"/>
        <end position="210"/>
    </location>
</feature>
<dbReference type="PROSITE" id="PS51419">
    <property type="entry name" value="RAB"/>
    <property type="match status" value="1"/>
</dbReference>
<dbReference type="SMART" id="SM00174">
    <property type="entry name" value="RHO"/>
    <property type="match status" value="1"/>
</dbReference>
<dbReference type="InterPro" id="IPR050227">
    <property type="entry name" value="Rab"/>
</dbReference>
<evidence type="ECO:0000313" key="6">
    <source>
        <dbReference type="RefSeq" id="XP_042560555.1"/>
    </source>
</evidence>
<dbReference type="GO" id="GO:0003924">
    <property type="term" value="F:GTPase activity"/>
    <property type="evidence" value="ECO:0007669"/>
    <property type="project" value="InterPro"/>
</dbReference>
<feature type="region of interest" description="Disordered" evidence="4">
    <location>
        <begin position="1"/>
        <end position="49"/>
    </location>
</feature>
<dbReference type="Proteomes" id="UP000515152">
    <property type="component" value="Unplaced"/>
</dbReference>
<feature type="compositionally biased region" description="Basic and acidic residues" evidence="4">
    <location>
        <begin position="161"/>
        <end position="176"/>
    </location>
</feature>
<evidence type="ECO:0000256" key="3">
    <source>
        <dbReference type="ARBA" id="ARBA00023288"/>
    </source>
</evidence>
<feature type="region of interest" description="Disordered" evidence="4">
    <location>
        <begin position="1191"/>
        <end position="1227"/>
    </location>
</feature>
<feature type="compositionally biased region" description="Low complexity" evidence="4">
    <location>
        <begin position="1519"/>
        <end position="1535"/>
    </location>
</feature>
<feature type="compositionally biased region" description="Basic residues" evidence="4">
    <location>
        <begin position="1550"/>
        <end position="1563"/>
    </location>
</feature>
<dbReference type="SMART" id="SM00175">
    <property type="entry name" value="RAB"/>
    <property type="match status" value="1"/>
</dbReference>
<evidence type="ECO:0000256" key="1">
    <source>
        <dbReference type="ARBA" id="ARBA00022741"/>
    </source>
</evidence>
<feature type="compositionally biased region" description="Basic and acidic residues" evidence="4">
    <location>
        <begin position="82"/>
        <end position="96"/>
    </location>
</feature>
<feature type="compositionally biased region" description="Polar residues" evidence="4">
    <location>
        <begin position="1603"/>
        <end position="1619"/>
    </location>
</feature>
<feature type="compositionally biased region" description="Basic and acidic residues" evidence="4">
    <location>
        <begin position="1291"/>
        <end position="1307"/>
    </location>
</feature>
<feature type="compositionally biased region" description="Basic residues" evidence="4">
    <location>
        <begin position="113"/>
        <end position="125"/>
    </location>
</feature>
<dbReference type="Pfam" id="PF00071">
    <property type="entry name" value="Ras"/>
    <property type="match status" value="1"/>
</dbReference>
<feature type="compositionally biased region" description="Polar residues" evidence="4">
    <location>
        <begin position="908"/>
        <end position="921"/>
    </location>
</feature>
<feature type="region of interest" description="Disordered" evidence="4">
    <location>
        <begin position="905"/>
        <end position="980"/>
    </location>
</feature>
<feature type="region of interest" description="Disordered" evidence="4">
    <location>
        <begin position="748"/>
        <end position="792"/>
    </location>
</feature>
<feature type="compositionally biased region" description="Gly residues" evidence="4">
    <location>
        <begin position="1649"/>
        <end position="1660"/>
    </location>
</feature>
<feature type="compositionally biased region" description="Polar residues" evidence="4">
    <location>
        <begin position="773"/>
        <end position="790"/>
    </location>
</feature>
<feature type="compositionally biased region" description="Basic and acidic residues" evidence="4">
    <location>
        <begin position="1505"/>
        <end position="1515"/>
    </location>
</feature>
<dbReference type="FunFam" id="3.40.50.300:FF:001129">
    <property type="entry name" value="ras-related protein Rab-44 isoform X2"/>
    <property type="match status" value="1"/>
</dbReference>
<dbReference type="PROSITE" id="PS51417">
    <property type="entry name" value="ARF"/>
    <property type="match status" value="1"/>
</dbReference>
<dbReference type="NCBIfam" id="TIGR00231">
    <property type="entry name" value="small_GTP"/>
    <property type="match status" value="1"/>
</dbReference>
<keyword evidence="5" id="KW-1185">Reference proteome</keyword>
<feature type="compositionally biased region" description="Polar residues" evidence="4">
    <location>
        <begin position="212"/>
        <end position="224"/>
    </location>
</feature>
<feature type="compositionally biased region" description="Acidic residues" evidence="4">
    <location>
        <begin position="1346"/>
        <end position="1356"/>
    </location>
</feature>
<feature type="compositionally biased region" description="Basic and acidic residues" evidence="4">
    <location>
        <begin position="1564"/>
        <end position="1575"/>
    </location>
</feature>
<feature type="compositionally biased region" description="Basic and acidic residues" evidence="4">
    <location>
        <begin position="1121"/>
        <end position="1152"/>
    </location>
</feature>
<dbReference type="InterPro" id="IPR005225">
    <property type="entry name" value="Small_GTP-bd"/>
</dbReference>
<feature type="compositionally biased region" description="Basic residues" evidence="4">
    <location>
        <begin position="1638"/>
        <end position="1648"/>
    </location>
</feature>
<keyword evidence="2" id="KW-0342">GTP-binding</keyword>
<dbReference type="KEGG" id="char:105889174"/>
<feature type="region of interest" description="Disordered" evidence="4">
    <location>
        <begin position="1256"/>
        <end position="1729"/>
    </location>
</feature>
<evidence type="ECO:0000313" key="5">
    <source>
        <dbReference type="Proteomes" id="UP000515152"/>
    </source>
</evidence>
<keyword evidence="1" id="KW-0547">Nucleotide-binding</keyword>
<dbReference type="RefSeq" id="XP_042560555.1">
    <property type="nucleotide sequence ID" value="XM_042704621.1"/>
</dbReference>
<dbReference type="GeneID" id="105889174"/>
<name>A0A8M1KDI3_CLUHA</name>
<organism evidence="5 6">
    <name type="scientific">Clupea harengus</name>
    <name type="common">Atlantic herring</name>
    <dbReference type="NCBI Taxonomy" id="7950"/>
    <lineage>
        <taxon>Eukaryota</taxon>
        <taxon>Metazoa</taxon>
        <taxon>Chordata</taxon>
        <taxon>Craniata</taxon>
        <taxon>Vertebrata</taxon>
        <taxon>Euteleostomi</taxon>
        <taxon>Actinopterygii</taxon>
        <taxon>Neopterygii</taxon>
        <taxon>Teleostei</taxon>
        <taxon>Clupei</taxon>
        <taxon>Clupeiformes</taxon>
        <taxon>Clupeoidei</taxon>
        <taxon>Clupeidae</taxon>
        <taxon>Clupea</taxon>
    </lineage>
</organism>
<keyword evidence="3" id="KW-0449">Lipoprotein</keyword>